<feature type="compositionally biased region" description="Basic and acidic residues" evidence="2">
    <location>
        <begin position="41"/>
        <end position="50"/>
    </location>
</feature>
<name>A0A4R8TNS0_9PEZI</name>
<evidence type="ECO:0000256" key="2">
    <source>
        <dbReference type="SAM" id="MobiDB-lite"/>
    </source>
</evidence>
<feature type="compositionally biased region" description="Polar residues" evidence="2">
    <location>
        <begin position="1"/>
        <end position="31"/>
    </location>
</feature>
<feature type="compositionally biased region" description="Basic and acidic residues" evidence="2">
    <location>
        <begin position="127"/>
        <end position="141"/>
    </location>
</feature>
<feature type="coiled-coil region" evidence="1">
    <location>
        <begin position="59"/>
        <end position="86"/>
    </location>
</feature>
<protein>
    <submittedName>
        <fullName evidence="3">Uncharacterized protein</fullName>
    </submittedName>
</protein>
<evidence type="ECO:0000313" key="4">
    <source>
        <dbReference type="Proteomes" id="UP000295604"/>
    </source>
</evidence>
<gene>
    <name evidence="3" type="ORF">C8034_v003963</name>
</gene>
<feature type="region of interest" description="Disordered" evidence="2">
    <location>
        <begin position="127"/>
        <end position="154"/>
    </location>
</feature>
<evidence type="ECO:0000256" key="1">
    <source>
        <dbReference type="SAM" id="Coils"/>
    </source>
</evidence>
<feature type="region of interest" description="Disordered" evidence="2">
    <location>
        <begin position="1"/>
        <end position="52"/>
    </location>
</feature>
<dbReference type="Proteomes" id="UP000295604">
    <property type="component" value="Unassembled WGS sequence"/>
</dbReference>
<keyword evidence="4" id="KW-1185">Reference proteome</keyword>
<dbReference type="EMBL" id="QAPF01000035">
    <property type="protein sequence ID" value="TEA20220.1"/>
    <property type="molecule type" value="Genomic_DNA"/>
</dbReference>
<keyword evidence="1" id="KW-0175">Coiled coil</keyword>
<sequence>MNETATKSMTETATKNMTETATKNMTQTATKTMLEDETGDTEGHVGDAKEQTNSVDHYLKALDEQLEAIEKTSIDVQNQVDALEEKIRSAAAGMMKLLTMREALETPGKEGEAVSLEEAARWDAIIRRGGDSNKSTERVVDAEPANCTADDKSR</sequence>
<evidence type="ECO:0000313" key="3">
    <source>
        <dbReference type="EMBL" id="TEA20220.1"/>
    </source>
</evidence>
<comment type="caution">
    <text evidence="3">The sequence shown here is derived from an EMBL/GenBank/DDBJ whole genome shotgun (WGS) entry which is preliminary data.</text>
</comment>
<dbReference type="AlphaFoldDB" id="A0A4R8TNS0"/>
<accession>A0A4R8TNS0</accession>
<organism evidence="3 4">
    <name type="scientific">Colletotrichum sidae</name>
    <dbReference type="NCBI Taxonomy" id="1347389"/>
    <lineage>
        <taxon>Eukaryota</taxon>
        <taxon>Fungi</taxon>
        <taxon>Dikarya</taxon>
        <taxon>Ascomycota</taxon>
        <taxon>Pezizomycotina</taxon>
        <taxon>Sordariomycetes</taxon>
        <taxon>Hypocreomycetidae</taxon>
        <taxon>Glomerellales</taxon>
        <taxon>Glomerellaceae</taxon>
        <taxon>Colletotrichum</taxon>
        <taxon>Colletotrichum orbiculare species complex</taxon>
    </lineage>
</organism>
<reference evidence="3 4" key="1">
    <citation type="submission" date="2018-11" db="EMBL/GenBank/DDBJ databases">
        <title>Genome sequence and assembly of Colletotrichum sidae.</title>
        <authorList>
            <person name="Gan P."/>
            <person name="Shirasu K."/>
        </authorList>
    </citation>
    <scope>NUCLEOTIDE SEQUENCE [LARGE SCALE GENOMIC DNA]</scope>
    <source>
        <strain evidence="3 4">CBS 518.97</strain>
    </source>
</reference>
<proteinExistence type="predicted"/>